<dbReference type="AlphaFoldDB" id="A0A1B9PCI0"/>
<organism evidence="1 2">
    <name type="scientific">Aliivibrio fischeri</name>
    <name type="common">Vibrio fischeri</name>
    <dbReference type="NCBI Taxonomy" id="668"/>
    <lineage>
        <taxon>Bacteria</taxon>
        <taxon>Pseudomonadati</taxon>
        <taxon>Pseudomonadota</taxon>
        <taxon>Gammaproteobacteria</taxon>
        <taxon>Vibrionales</taxon>
        <taxon>Vibrionaceae</taxon>
        <taxon>Aliivibrio</taxon>
    </lineage>
</organism>
<evidence type="ECO:0000313" key="2">
    <source>
        <dbReference type="Proteomes" id="UP000435323"/>
    </source>
</evidence>
<gene>
    <name evidence="1" type="ORF">GNP77_03655</name>
</gene>
<dbReference type="Gene3D" id="2.60.40.3230">
    <property type="match status" value="1"/>
</dbReference>
<accession>A0A1B9PCI0</accession>
<dbReference type="Proteomes" id="UP000435323">
    <property type="component" value="Unassembled WGS sequence"/>
</dbReference>
<reference evidence="1 2" key="1">
    <citation type="submission" date="2019-11" db="EMBL/GenBank/DDBJ databases">
        <title>Using colonization assays and comparative genomics to discover symbiosis behaviors and factors in Vibrio fischeri.</title>
        <authorList>
            <person name="Bongrand C."/>
            <person name="Moriano-Gutierrez S."/>
            <person name="Arevalo P."/>
            <person name="Mcfall-Ngai M."/>
            <person name="Visick K."/>
            <person name="Polz M.F."/>
            <person name="Ruby E.G."/>
        </authorList>
    </citation>
    <scope>NUCLEOTIDE SEQUENCE [LARGE SCALE GENOMIC DNA]</scope>
    <source>
        <strain evidence="2">emors.3.2</strain>
    </source>
</reference>
<dbReference type="PROSITE" id="PS51257">
    <property type="entry name" value="PROKAR_LIPOPROTEIN"/>
    <property type="match status" value="1"/>
</dbReference>
<name>A0A1B9PCI0_ALIFS</name>
<sequence>MKKWFIALLLPLALAACSSSQTAGISVDSSTQKVVFGDNVLGNRLSVEQITTQDNNGLVRGIVSVTSKFTGDQQLQYRFYWYDEQGLEVNGSDSPWRTFVVRGLDTMSIQSVAMKPEATQFRVQIRTLD</sequence>
<dbReference type="EMBL" id="WOBO01000004">
    <property type="protein sequence ID" value="MUK44470.1"/>
    <property type="molecule type" value="Genomic_DNA"/>
</dbReference>
<dbReference type="Pfam" id="PF07233">
    <property type="entry name" value="DUF1425"/>
    <property type="match status" value="1"/>
</dbReference>
<dbReference type="InterPro" id="IPR010824">
    <property type="entry name" value="DUF1425"/>
</dbReference>
<dbReference type="InterPro" id="IPR038483">
    <property type="entry name" value="YcfL-like_sf"/>
</dbReference>
<proteinExistence type="predicted"/>
<dbReference type="RefSeq" id="WP_005418928.1">
    <property type="nucleotide sequence ID" value="NZ_BMPC01000002.1"/>
</dbReference>
<dbReference type="CDD" id="cd09030">
    <property type="entry name" value="DUF1425"/>
    <property type="match status" value="1"/>
</dbReference>
<comment type="caution">
    <text evidence="1">The sequence shown here is derived from an EMBL/GenBank/DDBJ whole genome shotgun (WGS) entry which is preliminary data.</text>
</comment>
<evidence type="ECO:0000313" key="1">
    <source>
        <dbReference type="EMBL" id="MUK44470.1"/>
    </source>
</evidence>
<protein>
    <submittedName>
        <fullName evidence="1">DUF1425 domain-containing protein</fullName>
    </submittedName>
</protein>
<dbReference type="GeneID" id="54163807"/>